<gene>
    <name evidence="2" type="ORF">AKO1_001859</name>
</gene>
<keyword evidence="3" id="KW-1185">Reference proteome</keyword>
<accession>A0AAW2YM71</accession>
<dbReference type="InterPro" id="IPR036305">
    <property type="entry name" value="RGS_sf"/>
</dbReference>
<dbReference type="PANTHER" id="PTHR10845">
    <property type="entry name" value="REGULATOR OF G PROTEIN SIGNALING"/>
    <property type="match status" value="1"/>
</dbReference>
<dbReference type="InterPro" id="IPR044926">
    <property type="entry name" value="RGS_subdomain_2"/>
</dbReference>
<dbReference type="PANTHER" id="PTHR10845:SF192">
    <property type="entry name" value="DOUBLE HIT, ISOFORM B"/>
    <property type="match status" value="1"/>
</dbReference>
<name>A0AAW2YM71_9EUKA</name>
<evidence type="ECO:0000313" key="3">
    <source>
        <dbReference type="Proteomes" id="UP001431209"/>
    </source>
</evidence>
<protein>
    <submittedName>
        <fullName evidence="2">Regulator of G-protein signaling</fullName>
    </submittedName>
</protein>
<dbReference type="Pfam" id="PF00615">
    <property type="entry name" value="RGS"/>
    <property type="match status" value="1"/>
</dbReference>
<dbReference type="EMBL" id="JAOPGA020000324">
    <property type="protein sequence ID" value="KAL0478189.1"/>
    <property type="molecule type" value="Genomic_DNA"/>
</dbReference>
<dbReference type="InterPro" id="IPR016137">
    <property type="entry name" value="RGS"/>
</dbReference>
<evidence type="ECO:0000259" key="1">
    <source>
        <dbReference type="PROSITE" id="PS50132"/>
    </source>
</evidence>
<proteinExistence type="predicted"/>
<dbReference type="Gene3D" id="1.10.167.10">
    <property type="entry name" value="Regulator of G-protein Signalling 4, domain 2"/>
    <property type="match status" value="1"/>
</dbReference>
<organism evidence="2 3">
    <name type="scientific">Acrasis kona</name>
    <dbReference type="NCBI Taxonomy" id="1008807"/>
    <lineage>
        <taxon>Eukaryota</taxon>
        <taxon>Discoba</taxon>
        <taxon>Heterolobosea</taxon>
        <taxon>Tetramitia</taxon>
        <taxon>Eutetramitia</taxon>
        <taxon>Acrasidae</taxon>
        <taxon>Acrasis</taxon>
    </lineage>
</organism>
<sequence length="320" mass="37035">MLSLFCSFHNKRKASMVDAKFKLSDYEVQFELMLKQPELRSNFKTFLEQTFVSEMFLFLEDMDELMAADEEEKQLLYSKMYEKYLSSNSEHELNLDGELKKQITLSIKNKDQERSAVLFQKTLSLVNRDMKSDAFSRYLRSSLFEQFGSKRESLIKSVSVHVSQVPNRALLYLPKDLVTETTIESRDIRFIFNLLEDSKDWIGGLIDDKEDFLSTFCSRTSYSIGGSNGLRLCKISAYLPCSAYKAMMIFSDQPLLLKCAKDEMYGYASCASSLGYKSIDASTPYSLHFSQYIFESGVLFRPRSFHVIETALYLFDFRPP</sequence>
<dbReference type="SUPFAM" id="SSF48097">
    <property type="entry name" value="Regulator of G-protein signaling, RGS"/>
    <property type="match status" value="1"/>
</dbReference>
<dbReference type="SMART" id="SM00315">
    <property type="entry name" value="RGS"/>
    <property type="match status" value="1"/>
</dbReference>
<dbReference type="CDD" id="cd07440">
    <property type="entry name" value="RGS"/>
    <property type="match status" value="1"/>
</dbReference>
<feature type="domain" description="RGS" evidence="1">
    <location>
        <begin position="29"/>
        <end position="148"/>
    </location>
</feature>
<dbReference type="Proteomes" id="UP001431209">
    <property type="component" value="Unassembled WGS sequence"/>
</dbReference>
<evidence type="ECO:0000313" key="2">
    <source>
        <dbReference type="EMBL" id="KAL0478189.1"/>
    </source>
</evidence>
<dbReference type="AlphaFoldDB" id="A0AAW2YM71"/>
<reference evidence="2 3" key="1">
    <citation type="submission" date="2024-03" db="EMBL/GenBank/DDBJ databases">
        <title>The Acrasis kona genome and developmental transcriptomes reveal deep origins of eukaryotic multicellular pathways.</title>
        <authorList>
            <person name="Sheikh S."/>
            <person name="Fu C.-J."/>
            <person name="Brown M.W."/>
            <person name="Baldauf S.L."/>
        </authorList>
    </citation>
    <scope>NUCLEOTIDE SEQUENCE [LARGE SCALE GENOMIC DNA]</scope>
    <source>
        <strain evidence="2 3">ATCC MYA-3509</strain>
    </source>
</reference>
<dbReference type="PRINTS" id="PR01301">
    <property type="entry name" value="RGSPROTEIN"/>
</dbReference>
<comment type="caution">
    <text evidence="2">The sequence shown here is derived from an EMBL/GenBank/DDBJ whole genome shotgun (WGS) entry which is preliminary data.</text>
</comment>
<dbReference type="PROSITE" id="PS50132">
    <property type="entry name" value="RGS"/>
    <property type="match status" value="1"/>
</dbReference>